<dbReference type="Gene3D" id="1.10.600.10">
    <property type="entry name" value="Farnesyl Diphosphate Synthase"/>
    <property type="match status" value="1"/>
</dbReference>
<dbReference type="PROSITE" id="PS00444">
    <property type="entry name" value="POLYPRENYL_SYNTHASE_2"/>
    <property type="match status" value="1"/>
</dbReference>
<evidence type="ECO:0000256" key="4">
    <source>
        <dbReference type="ARBA" id="ARBA00022723"/>
    </source>
</evidence>
<evidence type="ECO:0000256" key="3">
    <source>
        <dbReference type="ARBA" id="ARBA00022679"/>
    </source>
</evidence>
<keyword evidence="3 6" id="KW-0808">Transferase</keyword>
<dbReference type="PANTHER" id="PTHR12001">
    <property type="entry name" value="GERANYLGERANYL PYROPHOSPHATE SYNTHASE"/>
    <property type="match status" value="1"/>
</dbReference>
<proteinExistence type="inferred from homology"/>
<reference evidence="8 9" key="1">
    <citation type="submission" date="2017-05" db="EMBL/GenBank/DDBJ databases">
        <authorList>
            <person name="Varghese N."/>
            <person name="Submissions S."/>
        </authorList>
    </citation>
    <scope>NUCLEOTIDE SEQUENCE [LARGE SCALE GENOMIC DNA]</scope>
    <source>
        <strain evidence="8 9">DSM 25457</strain>
    </source>
</reference>
<dbReference type="EMBL" id="FXUG01000004">
    <property type="protein sequence ID" value="SMP53950.1"/>
    <property type="molecule type" value="Genomic_DNA"/>
</dbReference>
<protein>
    <submittedName>
        <fullName evidence="8">Octaprenyl-diphosphate synthase</fullName>
    </submittedName>
</protein>
<comment type="caution">
    <text evidence="8">The sequence shown here is derived from an EMBL/GenBank/DDBJ whole genome shotgun (WGS) entry which is preliminary data.</text>
</comment>
<comment type="similarity">
    <text evidence="2 6">Belongs to the FPP/GGPP synthase family.</text>
</comment>
<dbReference type="InterPro" id="IPR008949">
    <property type="entry name" value="Isoprenoid_synthase_dom_sf"/>
</dbReference>
<evidence type="ECO:0000256" key="7">
    <source>
        <dbReference type="SAM" id="MobiDB-lite"/>
    </source>
</evidence>
<dbReference type="PANTHER" id="PTHR12001:SF69">
    <property type="entry name" value="ALL TRANS-POLYPRENYL-DIPHOSPHATE SYNTHASE PDSS1"/>
    <property type="match status" value="1"/>
</dbReference>
<sequence>MDSRFASSEFRAEVSNHLSTNTAAQGDKPTSSVAAGTDQTANLAAASAMMRVYQPIASDLKAVDARLHRELQSRYEALVPVLRHGTQLGGKRLRPALLLLSGIAAASPKESGSPNSPAPKVTSTEVASPKVASPDVASADQPSETKLSEDHIVMATVVEMVHTATLVHDDVLDNADTRRHVATINARWNNDTSILLGDYLFAQSFYLAATLPSTLACRWVGQAAQAVCEGELRQVLGRDWLDIDEETYLDMIRGKTAELTRVSCQLGANLSGADEATVAAFGTYGNDLGIAFQIADDYLDLWGDDSEVGKTLGTDLLQGKITLPLIRLLRHDDAAIASQAYEALQAEPEKRLEKIRPLLAQSDAAEYTRQVADRYRCSAIEAIQNLPASPALQSLINIANFSVDRRF</sequence>
<organism evidence="8 9">
    <name type="scientific">Neorhodopirellula lusitana</name>
    <dbReference type="NCBI Taxonomy" id="445327"/>
    <lineage>
        <taxon>Bacteria</taxon>
        <taxon>Pseudomonadati</taxon>
        <taxon>Planctomycetota</taxon>
        <taxon>Planctomycetia</taxon>
        <taxon>Pirellulales</taxon>
        <taxon>Pirellulaceae</taxon>
        <taxon>Neorhodopirellula</taxon>
    </lineage>
</organism>
<evidence type="ECO:0000313" key="9">
    <source>
        <dbReference type="Proteomes" id="UP001158067"/>
    </source>
</evidence>
<dbReference type="SFLD" id="SFLDS00005">
    <property type="entry name" value="Isoprenoid_Synthase_Type_I"/>
    <property type="match status" value="1"/>
</dbReference>
<dbReference type="PROSITE" id="PS00723">
    <property type="entry name" value="POLYPRENYL_SYNTHASE_1"/>
    <property type="match status" value="1"/>
</dbReference>
<evidence type="ECO:0000313" key="8">
    <source>
        <dbReference type="EMBL" id="SMP53950.1"/>
    </source>
</evidence>
<keyword evidence="4" id="KW-0479">Metal-binding</keyword>
<dbReference type="Pfam" id="PF00348">
    <property type="entry name" value="polyprenyl_synt"/>
    <property type="match status" value="1"/>
</dbReference>
<dbReference type="SUPFAM" id="SSF48576">
    <property type="entry name" value="Terpenoid synthases"/>
    <property type="match status" value="1"/>
</dbReference>
<evidence type="ECO:0000256" key="1">
    <source>
        <dbReference type="ARBA" id="ARBA00001946"/>
    </source>
</evidence>
<keyword evidence="9" id="KW-1185">Reference proteome</keyword>
<dbReference type="CDD" id="cd00685">
    <property type="entry name" value="Trans_IPPS_HT"/>
    <property type="match status" value="1"/>
</dbReference>
<feature type="compositionally biased region" description="Polar residues" evidence="7">
    <location>
        <begin position="110"/>
        <end position="126"/>
    </location>
</feature>
<accession>A0ABY1PZC4</accession>
<evidence type="ECO:0000256" key="2">
    <source>
        <dbReference type="ARBA" id="ARBA00006706"/>
    </source>
</evidence>
<comment type="cofactor">
    <cofactor evidence="1">
        <name>Mg(2+)</name>
        <dbReference type="ChEBI" id="CHEBI:18420"/>
    </cofactor>
</comment>
<gene>
    <name evidence="8" type="ORF">SAMN06265222_104181</name>
</gene>
<dbReference type="Proteomes" id="UP001158067">
    <property type="component" value="Unassembled WGS sequence"/>
</dbReference>
<evidence type="ECO:0000256" key="6">
    <source>
        <dbReference type="RuleBase" id="RU004466"/>
    </source>
</evidence>
<dbReference type="InterPro" id="IPR000092">
    <property type="entry name" value="Polyprenyl_synt"/>
</dbReference>
<evidence type="ECO:0000256" key="5">
    <source>
        <dbReference type="ARBA" id="ARBA00022842"/>
    </source>
</evidence>
<keyword evidence="5" id="KW-0460">Magnesium</keyword>
<name>A0ABY1PZC4_9BACT</name>
<dbReference type="InterPro" id="IPR033749">
    <property type="entry name" value="Polyprenyl_synt_CS"/>
</dbReference>
<feature type="region of interest" description="Disordered" evidence="7">
    <location>
        <begin position="106"/>
        <end position="145"/>
    </location>
</feature>